<reference evidence="2" key="1">
    <citation type="journal article" date="2019" name="Plant J.">
        <title>Chlorella vulgaris genome assembly and annotation reveals the molecular basis for metabolic acclimation to high light conditions.</title>
        <authorList>
            <person name="Cecchin M."/>
            <person name="Marcolungo L."/>
            <person name="Rossato M."/>
            <person name="Girolomoni L."/>
            <person name="Cosentino E."/>
            <person name="Cuine S."/>
            <person name="Li-Beisson Y."/>
            <person name="Delledonne M."/>
            <person name="Ballottari M."/>
        </authorList>
    </citation>
    <scope>NUCLEOTIDE SEQUENCE</scope>
    <source>
        <strain evidence="2">211/11P</strain>
    </source>
</reference>
<dbReference type="Proteomes" id="UP001055712">
    <property type="component" value="Unassembled WGS sequence"/>
</dbReference>
<protein>
    <submittedName>
        <fullName evidence="2">Uncharacterized protein</fullName>
    </submittedName>
</protein>
<dbReference type="AlphaFoldDB" id="A0A9D4YTE4"/>
<organism evidence="2 3">
    <name type="scientific">Chlorella vulgaris</name>
    <name type="common">Green alga</name>
    <dbReference type="NCBI Taxonomy" id="3077"/>
    <lineage>
        <taxon>Eukaryota</taxon>
        <taxon>Viridiplantae</taxon>
        <taxon>Chlorophyta</taxon>
        <taxon>core chlorophytes</taxon>
        <taxon>Trebouxiophyceae</taxon>
        <taxon>Chlorellales</taxon>
        <taxon>Chlorellaceae</taxon>
        <taxon>Chlorella clade</taxon>
        <taxon>Chlorella</taxon>
    </lineage>
</organism>
<sequence length="329" mass="36030">MAFSPFLLFADVHDHYHNHNHSMMMSLYDDDVDVASLWRADDGGSQSSGSPHMQACDVYASLADFGDKDMLLWDVPGVYFKIEEVEDTTMSPAEQGCADSLDPSPEHWAAPPPGLFKAASPPKPAASLKFKVRLSKRLAPTPKEEEPIALPPAQSTETPTFKRAAATKAGRQGKARPATPAAKAPKGSVAKPKGRSGKSGTRQRIPGATPGRRAGGLNIPFEQLYLCHLRLLSMTKKQLAQQHGIRTDSLWEKVQAMLREVRPRLKPEGRSVISEVVTARKNKPTKAVKPRKPRHITLALDIKVLIARGVLTWPAFQAAYVTPESQLQP</sequence>
<keyword evidence="3" id="KW-1185">Reference proteome</keyword>
<accession>A0A9D4YTE4</accession>
<feature type="region of interest" description="Disordered" evidence="1">
    <location>
        <begin position="138"/>
        <end position="214"/>
    </location>
</feature>
<dbReference type="EMBL" id="SIDB01000012">
    <property type="protein sequence ID" value="KAI3424900.1"/>
    <property type="molecule type" value="Genomic_DNA"/>
</dbReference>
<name>A0A9D4YTE4_CHLVU</name>
<evidence type="ECO:0000313" key="3">
    <source>
        <dbReference type="Proteomes" id="UP001055712"/>
    </source>
</evidence>
<feature type="compositionally biased region" description="Low complexity" evidence="1">
    <location>
        <begin position="175"/>
        <end position="186"/>
    </location>
</feature>
<evidence type="ECO:0000256" key="1">
    <source>
        <dbReference type="SAM" id="MobiDB-lite"/>
    </source>
</evidence>
<reference evidence="2" key="2">
    <citation type="submission" date="2020-11" db="EMBL/GenBank/DDBJ databases">
        <authorList>
            <person name="Cecchin M."/>
            <person name="Marcolungo L."/>
            <person name="Rossato M."/>
            <person name="Girolomoni L."/>
            <person name="Cosentino E."/>
            <person name="Cuine S."/>
            <person name="Li-Beisson Y."/>
            <person name="Delledonne M."/>
            <person name="Ballottari M."/>
        </authorList>
    </citation>
    <scope>NUCLEOTIDE SEQUENCE</scope>
    <source>
        <strain evidence="2">211/11P</strain>
        <tissue evidence="2">Whole cell</tissue>
    </source>
</reference>
<proteinExistence type="predicted"/>
<gene>
    <name evidence="2" type="ORF">D9Q98_008284</name>
</gene>
<evidence type="ECO:0000313" key="2">
    <source>
        <dbReference type="EMBL" id="KAI3424900.1"/>
    </source>
</evidence>
<comment type="caution">
    <text evidence="2">The sequence shown here is derived from an EMBL/GenBank/DDBJ whole genome shotgun (WGS) entry which is preliminary data.</text>
</comment>